<keyword evidence="2" id="KW-1185">Reference proteome</keyword>
<evidence type="ECO:0000313" key="1">
    <source>
        <dbReference type="EMBL" id="EDM78465.1"/>
    </source>
</evidence>
<dbReference type="Gene3D" id="3.30.70.3090">
    <property type="entry name" value="ORF SCO4226, nickel-binding ferredoxin-like monomer"/>
    <property type="match status" value="1"/>
</dbReference>
<comment type="caution">
    <text evidence="1">The sequence shown here is derived from an EMBL/GenBank/DDBJ whole genome shotgun (WGS) entry which is preliminary data.</text>
</comment>
<proteinExistence type="predicted"/>
<sequence>MENASGVYAGEHARFVQAYVNLGSGFILTIYEAETAEALEEQFEELGLPFEEMHEVQFSQSFAEMEGMLKQMGKI</sequence>
<evidence type="ECO:0000313" key="2">
    <source>
        <dbReference type="Proteomes" id="UP000005801"/>
    </source>
</evidence>
<dbReference type="InterPro" id="IPR025336">
    <property type="entry name" value="SCO4226-like"/>
</dbReference>
<protein>
    <submittedName>
        <fullName evidence="1">Uncharacterized protein</fullName>
    </submittedName>
</protein>
<name>A6G6I8_9BACT</name>
<dbReference type="AlphaFoldDB" id="A6G6I8"/>
<dbReference type="STRING" id="391625.PPSIR1_33159"/>
<accession>A6G6I8</accession>
<dbReference type="Pfam" id="PF14026">
    <property type="entry name" value="SCO4226-like"/>
    <property type="match status" value="1"/>
</dbReference>
<dbReference type="Proteomes" id="UP000005801">
    <property type="component" value="Unassembled WGS sequence"/>
</dbReference>
<reference evidence="1 2" key="1">
    <citation type="submission" date="2007-06" db="EMBL/GenBank/DDBJ databases">
        <authorList>
            <person name="Shimkets L."/>
            <person name="Ferriera S."/>
            <person name="Johnson J."/>
            <person name="Kravitz S."/>
            <person name="Beeson K."/>
            <person name="Sutton G."/>
            <person name="Rogers Y.-H."/>
            <person name="Friedman R."/>
            <person name="Frazier M."/>
            <person name="Venter J.C."/>
        </authorList>
    </citation>
    <scope>NUCLEOTIDE SEQUENCE [LARGE SCALE GENOMIC DNA]</scope>
    <source>
        <strain evidence="1 2">SIR-1</strain>
    </source>
</reference>
<organism evidence="1 2">
    <name type="scientific">Plesiocystis pacifica SIR-1</name>
    <dbReference type="NCBI Taxonomy" id="391625"/>
    <lineage>
        <taxon>Bacteria</taxon>
        <taxon>Pseudomonadati</taxon>
        <taxon>Myxococcota</taxon>
        <taxon>Polyangia</taxon>
        <taxon>Nannocystales</taxon>
        <taxon>Nannocystaceae</taxon>
        <taxon>Plesiocystis</taxon>
    </lineage>
</organism>
<dbReference type="EMBL" id="ABCS01000030">
    <property type="protein sequence ID" value="EDM78465.1"/>
    <property type="molecule type" value="Genomic_DNA"/>
</dbReference>
<dbReference type="InterPro" id="IPR042557">
    <property type="entry name" value="SCO4226"/>
</dbReference>
<gene>
    <name evidence="1" type="ORF">PPSIR1_33159</name>
</gene>